<dbReference type="AlphaFoldDB" id="W0I391"/>
<protein>
    <submittedName>
        <fullName evidence="4">5-carboxymethyl-2-hydroxymuconate delta-isomerase</fullName>
    </submittedName>
</protein>
<dbReference type="SUPFAM" id="SSF56529">
    <property type="entry name" value="FAH"/>
    <property type="match status" value="1"/>
</dbReference>
<dbReference type="Pfam" id="PF01557">
    <property type="entry name" value="FAA_hydrolase"/>
    <property type="match status" value="1"/>
</dbReference>
<dbReference type="PANTHER" id="PTHR42796">
    <property type="entry name" value="FUMARYLACETOACETATE HYDROLASE DOMAIN-CONTAINING PROTEIN 2A-RELATED"/>
    <property type="match status" value="1"/>
</dbReference>
<geneLocation type="plasmid" evidence="4 5">
    <name>pHS1</name>
</geneLocation>
<comment type="similarity">
    <text evidence="1">Belongs to the FAH family.</text>
</comment>
<dbReference type="RefSeq" id="WP_025424355.1">
    <property type="nucleotide sequence ID" value="NZ_CP006570.1"/>
</dbReference>
<dbReference type="GO" id="GO:0016853">
    <property type="term" value="F:isomerase activity"/>
    <property type="evidence" value="ECO:0007669"/>
    <property type="project" value="UniProtKB-KW"/>
</dbReference>
<accession>W0I391</accession>
<proteinExistence type="inferred from homology"/>
<name>W0I391_9GAMM</name>
<dbReference type="KEGG" id="sod:Sant_P0181"/>
<dbReference type="InterPro" id="IPR051121">
    <property type="entry name" value="FAH"/>
</dbReference>
<sequence length="288" mass="31848">MKILNFINPNTGKKTWGAIEGERIYDLGKRYSHYFPDIKSALAGNAITDLTGVNLGVPDFAAAEIHYLPVIDNPGKIFCVGMNYRKKRIEFGQTIDAPTLFVRFPDSLTAHGENVCKPDSSNEFDYEGELAVIIGKHTDNVSRENALQYIAGYSCFMDGSVRDMQFTWFTSGKNWRKTGAFGPWMVTCDEIADPQELWISTFLNGQRVQHDSTRNMVHSIATLIEYISRFSPLEPGDVIITGSPGGVGKKRSPPLFMTQGDVIEVEISGIGRLINKVATLSSALAPSQ</sequence>
<reference evidence="4 5" key="1">
    <citation type="journal article" date="2014" name="Genome Biol. Evol.">
        <title>Genome degeneration and adaptation in a nascent stage of symbiosis.</title>
        <authorList>
            <person name="Oakeson K.F."/>
            <person name="Gil R."/>
            <person name="Clayton A.L."/>
            <person name="Dunn D.M."/>
            <person name="von Niederhausern A.C."/>
            <person name="Hamil C."/>
            <person name="Aoyagi A."/>
            <person name="Duval B."/>
            <person name="Baca A."/>
            <person name="Silva F.J."/>
            <person name="Vallier A."/>
            <person name="Jackson D.G."/>
            <person name="Latorre A."/>
            <person name="Weiss R.B."/>
            <person name="Heddi A."/>
            <person name="Moya A."/>
            <person name="Dale C."/>
        </authorList>
    </citation>
    <scope>NUCLEOTIDE SEQUENCE [LARGE SCALE GENOMIC DNA]</scope>
    <source>
        <strain evidence="4 5">HS1</strain>
        <plasmid evidence="5">Plasmid pHS1</plasmid>
    </source>
</reference>
<dbReference type="OrthoDB" id="9805307at2"/>
<keyword evidence="4" id="KW-0614">Plasmid</keyword>
<evidence type="ECO:0000259" key="3">
    <source>
        <dbReference type="Pfam" id="PF01557"/>
    </source>
</evidence>
<feature type="domain" description="Fumarylacetoacetase-like C-terminal" evidence="3">
    <location>
        <begin position="76"/>
        <end position="277"/>
    </location>
</feature>
<dbReference type="PATRIC" id="fig|1239307.3.peg.4720"/>
<dbReference type="InterPro" id="IPR036663">
    <property type="entry name" value="Fumarylacetoacetase_C_sf"/>
</dbReference>
<evidence type="ECO:0000256" key="2">
    <source>
        <dbReference type="ARBA" id="ARBA00022723"/>
    </source>
</evidence>
<keyword evidence="5" id="KW-1185">Reference proteome</keyword>
<dbReference type="InterPro" id="IPR011234">
    <property type="entry name" value="Fumarylacetoacetase-like_C"/>
</dbReference>
<evidence type="ECO:0000256" key="1">
    <source>
        <dbReference type="ARBA" id="ARBA00010211"/>
    </source>
</evidence>
<dbReference type="FunFam" id="3.90.850.10:FF:000008">
    <property type="entry name" value="FAA hydrolase family protein"/>
    <property type="match status" value="1"/>
</dbReference>
<keyword evidence="4" id="KW-0413">Isomerase</keyword>
<dbReference type="HOGENOM" id="CLU_028458_3_0_6"/>
<dbReference type="Gene3D" id="3.90.850.10">
    <property type="entry name" value="Fumarylacetoacetase-like, C-terminal domain"/>
    <property type="match status" value="1"/>
</dbReference>
<dbReference type="GO" id="GO:0044281">
    <property type="term" value="P:small molecule metabolic process"/>
    <property type="evidence" value="ECO:0007669"/>
    <property type="project" value="UniProtKB-ARBA"/>
</dbReference>
<evidence type="ECO:0000313" key="5">
    <source>
        <dbReference type="Proteomes" id="UP000019028"/>
    </source>
</evidence>
<dbReference type="Proteomes" id="UP000019028">
    <property type="component" value="Plasmid pHS1"/>
</dbReference>
<evidence type="ECO:0000313" key="4">
    <source>
        <dbReference type="EMBL" id="AHF79227.1"/>
    </source>
</evidence>
<gene>
    <name evidence="4" type="ORF">Sant_P0181</name>
</gene>
<dbReference type="PANTHER" id="PTHR42796:SF4">
    <property type="entry name" value="FUMARYLACETOACETATE HYDROLASE DOMAIN-CONTAINING PROTEIN 2A"/>
    <property type="match status" value="1"/>
</dbReference>
<dbReference type="GO" id="GO:0046872">
    <property type="term" value="F:metal ion binding"/>
    <property type="evidence" value="ECO:0007669"/>
    <property type="project" value="UniProtKB-KW"/>
</dbReference>
<keyword evidence="2" id="KW-0479">Metal-binding</keyword>
<dbReference type="EMBL" id="CP006570">
    <property type="protein sequence ID" value="AHF79227.1"/>
    <property type="molecule type" value="Genomic_DNA"/>
</dbReference>
<organism evidence="4 5">
    <name type="scientific">Sodalis praecaptivus</name>
    <dbReference type="NCBI Taxonomy" id="1239307"/>
    <lineage>
        <taxon>Bacteria</taxon>
        <taxon>Pseudomonadati</taxon>
        <taxon>Pseudomonadota</taxon>
        <taxon>Gammaproteobacteria</taxon>
        <taxon>Enterobacterales</taxon>
        <taxon>Bruguierivoracaceae</taxon>
        <taxon>Sodalis</taxon>
    </lineage>
</organism>